<comment type="caution">
    <text evidence="3">The sequence shown here is derived from an EMBL/GenBank/DDBJ whole genome shotgun (WGS) entry which is preliminary data.</text>
</comment>
<keyword evidence="4" id="KW-1185">Reference proteome</keyword>
<evidence type="ECO:0000259" key="2">
    <source>
        <dbReference type="Pfam" id="PF05170"/>
    </source>
</evidence>
<feature type="domain" description="AsmA" evidence="2">
    <location>
        <begin position="3"/>
        <end position="534"/>
    </location>
</feature>
<dbReference type="EMBL" id="JBBKZV010000017">
    <property type="protein sequence ID" value="MEJ8824897.1"/>
    <property type="molecule type" value="Genomic_DNA"/>
</dbReference>
<protein>
    <submittedName>
        <fullName evidence="3">AsmA family protein</fullName>
    </submittedName>
</protein>
<sequence length="662" mass="71267">MTFACLALAVLAFVLLFDWNWVRPPLESYISRKTEREFRMSDLHVSLGLVPTIRMRDVYFANAPWSHEAAPMARIDELEFSISLRDLPDKVLVPQVVLTRPDLNFERLADNRKNWILSDPSDTRPSKLRISTLSFHDGRMRYVDHRLPIEVDVVAGTFEPAGLDKVQGAVGTPESNRYMTRYEFKGNYHGTAFSGHALTGEVLSFAESGAPFQLKGEFVAGSTRVAVEGRIADAANISAIDAQIRIEGQTLASLYPFLLLPLPTSPPYQLQGHLILEGDRYTMNDLSGRIGSTDLTGHATYVEKEPRPLLTADLQSRLLDIKDLGPLIGMQAEGPRAKPAASRGQKRDRPGAKATAQATEPDRLLPAGSFDASRLQHIDADVTLVASELRVPRALPLESLTATLHLHDSILRVAPLDFGFAGGTIASQVTLDAREPTIRSEVRIDLRGVEVGRLIPRSETIAKGAGRLGAVLELKGSGNSIGDAAAGADGRMAATIADGRVSNLRDAASSLNGGKVLRLLASGDRDIRVNCGGIEFDVKGGRGTSKLFVIDTEQTQVLGGGSFDLANERFDIIVAPKPKKAGMLSLRTPVRLYGSFTRPGYRFEKGPLLARAAGAIALATAAPLAALLPLVETGPGKTTDCAAVQQQVGSAVRQASAPAARK</sequence>
<dbReference type="Pfam" id="PF05170">
    <property type="entry name" value="AsmA"/>
    <property type="match status" value="1"/>
</dbReference>
<organism evidence="3 4">
    <name type="scientific">Variovorax humicola</name>
    <dbReference type="NCBI Taxonomy" id="1769758"/>
    <lineage>
        <taxon>Bacteria</taxon>
        <taxon>Pseudomonadati</taxon>
        <taxon>Pseudomonadota</taxon>
        <taxon>Betaproteobacteria</taxon>
        <taxon>Burkholderiales</taxon>
        <taxon>Comamonadaceae</taxon>
        <taxon>Variovorax</taxon>
    </lineage>
</organism>
<evidence type="ECO:0000313" key="3">
    <source>
        <dbReference type="EMBL" id="MEJ8824897.1"/>
    </source>
</evidence>
<name>A0ABU8W4A7_9BURK</name>
<dbReference type="PANTHER" id="PTHR30441:SF9">
    <property type="entry name" value="ASMA FAMILY PROTEIN YHJG"/>
    <property type="match status" value="1"/>
</dbReference>
<dbReference type="Proteomes" id="UP001363010">
    <property type="component" value="Unassembled WGS sequence"/>
</dbReference>
<accession>A0ABU8W4A7</accession>
<dbReference type="InterPro" id="IPR007844">
    <property type="entry name" value="AsmA"/>
</dbReference>
<gene>
    <name evidence="3" type="ORF">WKW80_23185</name>
</gene>
<feature type="region of interest" description="Disordered" evidence="1">
    <location>
        <begin position="330"/>
        <end position="366"/>
    </location>
</feature>
<evidence type="ECO:0000313" key="4">
    <source>
        <dbReference type="Proteomes" id="UP001363010"/>
    </source>
</evidence>
<dbReference type="RefSeq" id="WP_340365920.1">
    <property type="nucleotide sequence ID" value="NZ_JBBKZV010000017.1"/>
</dbReference>
<dbReference type="InterPro" id="IPR052894">
    <property type="entry name" value="AsmA-related"/>
</dbReference>
<dbReference type="PANTHER" id="PTHR30441">
    <property type="entry name" value="DUF748 DOMAIN-CONTAINING PROTEIN"/>
    <property type="match status" value="1"/>
</dbReference>
<proteinExistence type="predicted"/>
<reference evidence="3 4" key="1">
    <citation type="submission" date="2024-03" db="EMBL/GenBank/DDBJ databases">
        <title>Novel species of the genus Variovorax.</title>
        <authorList>
            <person name="Liu Q."/>
            <person name="Xin Y.-H."/>
        </authorList>
    </citation>
    <scope>NUCLEOTIDE SEQUENCE [LARGE SCALE GENOMIC DNA]</scope>
    <source>
        <strain evidence="3 4">KACC 18501</strain>
    </source>
</reference>
<evidence type="ECO:0000256" key="1">
    <source>
        <dbReference type="SAM" id="MobiDB-lite"/>
    </source>
</evidence>